<dbReference type="STRING" id="1121865.OMW_01944"/>
<comment type="caution">
    <text evidence="1">The sequence shown here is derived from an EMBL/GenBank/DDBJ whole genome shotgun (WGS) entry which is preliminary data.</text>
</comment>
<gene>
    <name evidence="1" type="ORF">I568_02351</name>
</gene>
<sequence length="306" mass="34836">MITIIATVESIEQAHKLLPSVDVLFFGEERFGLRLPHHFSREEQRQLVQLAHSQGKKAMVAVNGIMHPEKMKEVPEYLAFLKEIEVDVISLGDPGIVYIMRKQPELALPFVYDGETLVTSARQMNFWAKKGAIGAVLAREVPFEEMKIMSQELVIPAEVLVYGATCIHQSLRPLLKNYYNFTQQNESVAKERGLFLAEPKKAETHYSIFEDSHGTHIFADKDIQLMNELTDLVEYQFTTWKLDGIFCPGDDFVAIAECFDQARKAIEANHFTEALCAQLNATIEQHHPANRELTTGFYYMDPDAIK</sequence>
<dbReference type="InterPro" id="IPR051454">
    <property type="entry name" value="RNA/ubiquinone_mod_enzymes"/>
</dbReference>
<protein>
    <submittedName>
        <fullName evidence="1">Peptidase U32</fullName>
    </submittedName>
</protein>
<reference evidence="1 2" key="1">
    <citation type="submission" date="2013-03" db="EMBL/GenBank/DDBJ databases">
        <title>The Genome Sequence of Enterococcus columbae ATCC_51263 (PacBio/Illumina hybrid assembly).</title>
        <authorList>
            <consortium name="The Broad Institute Genomics Platform"/>
            <consortium name="The Broad Institute Genome Sequencing Center for Infectious Disease"/>
            <person name="Earl A."/>
            <person name="Russ C."/>
            <person name="Gilmore M."/>
            <person name="Surin D."/>
            <person name="Walker B."/>
            <person name="Young S."/>
            <person name="Zeng Q."/>
            <person name="Gargeya S."/>
            <person name="Fitzgerald M."/>
            <person name="Haas B."/>
            <person name="Abouelleil A."/>
            <person name="Allen A.W."/>
            <person name="Alvarado L."/>
            <person name="Arachchi H.M."/>
            <person name="Berlin A.M."/>
            <person name="Chapman S.B."/>
            <person name="Gainer-Dewar J."/>
            <person name="Goldberg J."/>
            <person name="Griggs A."/>
            <person name="Gujja S."/>
            <person name="Hansen M."/>
            <person name="Howarth C."/>
            <person name="Imamovic A."/>
            <person name="Ireland A."/>
            <person name="Larimer J."/>
            <person name="McCowan C."/>
            <person name="Murphy C."/>
            <person name="Pearson M."/>
            <person name="Poon T.W."/>
            <person name="Priest M."/>
            <person name="Roberts A."/>
            <person name="Saif S."/>
            <person name="Shea T."/>
            <person name="Sisk P."/>
            <person name="Sykes S."/>
            <person name="Wortman J."/>
            <person name="Nusbaum C."/>
            <person name="Birren B."/>
        </authorList>
    </citation>
    <scope>NUCLEOTIDE SEQUENCE [LARGE SCALE GENOMIC DNA]</scope>
    <source>
        <strain evidence="1 2">ATCC 51263</strain>
    </source>
</reference>
<proteinExistence type="predicted"/>
<keyword evidence="2" id="KW-1185">Reference proteome</keyword>
<dbReference type="Pfam" id="PF01136">
    <property type="entry name" value="Peptidase_U32"/>
    <property type="match status" value="1"/>
</dbReference>
<dbReference type="AlphaFoldDB" id="S0K3F3"/>
<evidence type="ECO:0000313" key="2">
    <source>
        <dbReference type="Proteomes" id="UP000014113"/>
    </source>
</evidence>
<dbReference type="RefSeq" id="WP_016184050.1">
    <property type="nucleotide sequence ID" value="NZ_JXKI01000012.1"/>
</dbReference>
<accession>S0K3F3</accession>
<dbReference type="Proteomes" id="UP000014113">
    <property type="component" value="Unassembled WGS sequence"/>
</dbReference>
<dbReference type="PANTHER" id="PTHR30217:SF12">
    <property type="entry name" value="U32 FAMILY PEPTIDASE"/>
    <property type="match status" value="1"/>
</dbReference>
<dbReference type="InterPro" id="IPR001539">
    <property type="entry name" value="Peptidase_U32"/>
</dbReference>
<evidence type="ECO:0000313" key="1">
    <source>
        <dbReference type="EMBL" id="EOW80000.1"/>
    </source>
</evidence>
<dbReference type="PATRIC" id="fig|1121865.3.peg.1888"/>
<name>S0K3F3_9ENTE</name>
<dbReference type="PANTHER" id="PTHR30217">
    <property type="entry name" value="PEPTIDASE U32 FAMILY"/>
    <property type="match status" value="1"/>
</dbReference>
<organism evidence="1 2">
    <name type="scientific">Enterococcus columbae DSM 7374 = ATCC 51263</name>
    <dbReference type="NCBI Taxonomy" id="1121865"/>
    <lineage>
        <taxon>Bacteria</taxon>
        <taxon>Bacillati</taxon>
        <taxon>Bacillota</taxon>
        <taxon>Bacilli</taxon>
        <taxon>Lactobacillales</taxon>
        <taxon>Enterococcaceae</taxon>
        <taxon>Enterococcus</taxon>
    </lineage>
</organism>
<dbReference type="eggNOG" id="COG0826">
    <property type="taxonomic scope" value="Bacteria"/>
</dbReference>
<dbReference type="EMBL" id="ASWJ01000011">
    <property type="protein sequence ID" value="EOW80000.1"/>
    <property type="molecule type" value="Genomic_DNA"/>
</dbReference>
<dbReference type="OrthoDB" id="9807498at2"/>